<organism evidence="1 2">
    <name type="scientific">Lentinus tigrinus ALCF2SS1-6</name>
    <dbReference type="NCBI Taxonomy" id="1328759"/>
    <lineage>
        <taxon>Eukaryota</taxon>
        <taxon>Fungi</taxon>
        <taxon>Dikarya</taxon>
        <taxon>Basidiomycota</taxon>
        <taxon>Agaricomycotina</taxon>
        <taxon>Agaricomycetes</taxon>
        <taxon>Polyporales</taxon>
        <taxon>Polyporaceae</taxon>
        <taxon>Lentinus</taxon>
    </lineage>
</organism>
<evidence type="ECO:0000313" key="1">
    <source>
        <dbReference type="EMBL" id="RPD55407.1"/>
    </source>
</evidence>
<keyword evidence="2" id="KW-1185">Reference proteome</keyword>
<protein>
    <submittedName>
        <fullName evidence="1">Uncharacterized protein</fullName>
    </submittedName>
</protein>
<sequence>MAVLSVPVKHVVKIPSPANVDPDWVLELSDRENPCSLGFQAGAYLDPTAHEAWTRFSVTVSNRIPYGHSIQFLPPEMPFQYVLRCVLPGEELPRFGTEEVPMVTAVSWGDILWQMVRAQKVWWQSTMANVSPKLWGYEDPHPALQAWAQRPDPTRLWYVAIRRTLPDERRGIPSYYFPEAELRF</sequence>
<name>A0A5C2RX14_9APHY</name>
<dbReference type="Proteomes" id="UP000313359">
    <property type="component" value="Unassembled WGS sequence"/>
</dbReference>
<proteinExistence type="predicted"/>
<dbReference type="OrthoDB" id="2760355at2759"/>
<accession>A0A5C2RX14</accession>
<reference evidence="1" key="1">
    <citation type="journal article" date="2018" name="Genome Biol. Evol.">
        <title>Genomics and development of Lentinus tigrinus, a white-rot wood-decaying mushroom with dimorphic fruiting bodies.</title>
        <authorList>
            <person name="Wu B."/>
            <person name="Xu Z."/>
            <person name="Knudson A."/>
            <person name="Carlson A."/>
            <person name="Chen N."/>
            <person name="Kovaka S."/>
            <person name="LaButti K."/>
            <person name="Lipzen A."/>
            <person name="Pennachio C."/>
            <person name="Riley R."/>
            <person name="Schakwitz W."/>
            <person name="Umezawa K."/>
            <person name="Ohm R.A."/>
            <person name="Grigoriev I.V."/>
            <person name="Nagy L.G."/>
            <person name="Gibbons J."/>
            <person name="Hibbett D."/>
        </authorList>
    </citation>
    <scope>NUCLEOTIDE SEQUENCE [LARGE SCALE GENOMIC DNA]</scope>
    <source>
        <strain evidence="1">ALCF2SS1-6</strain>
    </source>
</reference>
<dbReference type="EMBL" id="ML122295">
    <property type="protein sequence ID" value="RPD55407.1"/>
    <property type="molecule type" value="Genomic_DNA"/>
</dbReference>
<dbReference type="AlphaFoldDB" id="A0A5C2RX14"/>
<gene>
    <name evidence="1" type="ORF">L227DRAFT_656858</name>
</gene>
<evidence type="ECO:0000313" key="2">
    <source>
        <dbReference type="Proteomes" id="UP000313359"/>
    </source>
</evidence>